<evidence type="ECO:0000256" key="11">
    <source>
        <dbReference type="PROSITE-ProRule" id="PRU00043"/>
    </source>
</evidence>
<feature type="transmembrane region" description="Helical" evidence="13">
    <location>
        <begin position="2014"/>
        <end position="2038"/>
    </location>
</feature>
<dbReference type="GO" id="GO:0005509">
    <property type="term" value="F:calcium ion binding"/>
    <property type="evidence" value="ECO:0007669"/>
    <property type="project" value="UniProtKB-UniRule"/>
</dbReference>
<dbReference type="InterPro" id="IPR002126">
    <property type="entry name" value="Cadherin-like_dom"/>
</dbReference>
<feature type="domain" description="Cadherin" evidence="14">
    <location>
        <begin position="1905"/>
        <end position="2012"/>
    </location>
</feature>
<dbReference type="FunFam" id="2.60.40.60:FF:000013">
    <property type="entry name" value="Cadherin EGF LAG seven-pass G-type receptor"/>
    <property type="match status" value="1"/>
</dbReference>
<feature type="domain" description="Cadherin" evidence="14">
    <location>
        <begin position="400"/>
        <end position="505"/>
    </location>
</feature>
<protein>
    <recommendedName>
        <fullName evidence="14">Cadherin domain-containing protein</fullName>
    </recommendedName>
</protein>
<evidence type="ECO:0000256" key="12">
    <source>
        <dbReference type="SAM" id="MobiDB-lite"/>
    </source>
</evidence>
<evidence type="ECO:0000313" key="16">
    <source>
        <dbReference type="Proteomes" id="UP001175271"/>
    </source>
</evidence>
<organism evidence="15 16">
    <name type="scientific">Steinernema hermaphroditum</name>
    <dbReference type="NCBI Taxonomy" id="289476"/>
    <lineage>
        <taxon>Eukaryota</taxon>
        <taxon>Metazoa</taxon>
        <taxon>Ecdysozoa</taxon>
        <taxon>Nematoda</taxon>
        <taxon>Chromadorea</taxon>
        <taxon>Rhabditida</taxon>
        <taxon>Tylenchina</taxon>
        <taxon>Panagrolaimomorpha</taxon>
        <taxon>Strongyloidoidea</taxon>
        <taxon>Steinernematidae</taxon>
        <taxon>Steinernema</taxon>
    </lineage>
</organism>
<keyword evidence="4" id="KW-0732">Signal</keyword>
<evidence type="ECO:0000256" key="2">
    <source>
        <dbReference type="ARBA" id="ARBA00022536"/>
    </source>
</evidence>
<dbReference type="CDD" id="cd11304">
    <property type="entry name" value="Cadherin_repeat"/>
    <property type="match status" value="18"/>
</dbReference>
<feature type="domain" description="Cadherin" evidence="14">
    <location>
        <begin position="1695"/>
        <end position="1803"/>
    </location>
</feature>
<keyword evidence="7" id="KW-0130">Cell adhesion</keyword>
<comment type="subcellular location">
    <subcellularLocation>
        <location evidence="1">Membrane</location>
    </subcellularLocation>
</comment>
<feature type="domain" description="Cadherin" evidence="14">
    <location>
        <begin position="1095"/>
        <end position="1191"/>
    </location>
</feature>
<dbReference type="PANTHER" id="PTHR24025">
    <property type="entry name" value="DESMOGLEIN FAMILY MEMBER"/>
    <property type="match status" value="1"/>
</dbReference>
<dbReference type="FunFam" id="2.60.40.60:FF:000015">
    <property type="entry name" value="FAT atypical cadherin 1"/>
    <property type="match status" value="1"/>
</dbReference>
<dbReference type="EMBL" id="JAUCMV010000002">
    <property type="protein sequence ID" value="KAK0418967.1"/>
    <property type="molecule type" value="Genomic_DNA"/>
</dbReference>
<feature type="domain" description="Cadherin" evidence="14">
    <location>
        <begin position="4"/>
        <end position="92"/>
    </location>
</feature>
<comment type="caution">
    <text evidence="15">The sequence shown here is derived from an EMBL/GenBank/DDBJ whole genome shotgun (WGS) entry which is preliminary data.</text>
</comment>
<name>A0AA39M301_9BILA</name>
<evidence type="ECO:0000259" key="14">
    <source>
        <dbReference type="PROSITE" id="PS50268"/>
    </source>
</evidence>
<feature type="domain" description="Cadherin" evidence="14">
    <location>
        <begin position="700"/>
        <end position="794"/>
    </location>
</feature>
<keyword evidence="9 13" id="KW-0472">Membrane</keyword>
<evidence type="ECO:0000256" key="6">
    <source>
        <dbReference type="ARBA" id="ARBA00022837"/>
    </source>
</evidence>
<dbReference type="Pfam" id="PF00028">
    <property type="entry name" value="Cadherin"/>
    <property type="match status" value="13"/>
</dbReference>
<dbReference type="PROSITE" id="PS50268">
    <property type="entry name" value="CADHERIN_2"/>
    <property type="match status" value="17"/>
</dbReference>
<feature type="domain" description="Cadherin" evidence="14">
    <location>
        <begin position="1401"/>
        <end position="1498"/>
    </location>
</feature>
<evidence type="ECO:0000256" key="9">
    <source>
        <dbReference type="ARBA" id="ARBA00023136"/>
    </source>
</evidence>
<keyword evidence="8 13" id="KW-1133">Transmembrane helix</keyword>
<feature type="domain" description="Cadherin" evidence="14">
    <location>
        <begin position="93"/>
        <end position="196"/>
    </location>
</feature>
<feature type="domain" description="Cadherin" evidence="14">
    <location>
        <begin position="1301"/>
        <end position="1401"/>
    </location>
</feature>
<dbReference type="InterPro" id="IPR015919">
    <property type="entry name" value="Cadherin-like_sf"/>
</dbReference>
<sequence>MEIVAIEVVANDSNCGSGSASRVRYALQQTSKGAKTFRVDEKLGTICLTSKLDYEMTTRYQLTVEAHDPMGRTATSLVNVFIEDVNDNAPVFHPTSYNISVREDTPSGAPLLLVSATDGDYGTFGQLGYYLESGDVSFFQVDNDTGQLFLKEPLNRSSKSQMFVQVQVKDGGGLVSDQPAQVTVAKVPMYSAVPQFTKLKYSFEVAEDILPGIAIGRVEATGSGTITYSISSGDPDQMFSVDKYSGRLTVSRYLDADHSDSVLLNVKATLESGGANYTQVVIHISDTNDNDPVFEMDTVEVNVPEDQPLHEPFFAVQATDKDKHKNGELTYELIRSDPPCPAIVKPLTGQVLLAASLDYESVKSYKLRIKAQDQGMPPRSSAITVILNVIDVNDNAPLFEKHLYTSEVPEDAKPMTELITLKAHDPDTGFNGKVSYRIDYGVGQEKVFGINPTTGTVYVKEALDREEKSEYFLTIIASDQGAPGQTSNATLQIRILDINDNAPNCGTVKPLTVSDNTSPNEAIGTVEARDPDQGENGTVRYRMQQANEWFDIRPNGDVFLKKKLPFDVAQKVYHITVIAQDQSVESKSSTCPVVARFDQVLSTVTIIEPVDRILRVNSQCPPGCLLTKINATNAGRWSLEANAISHFFDINEGVLSTKTTLTPEVLQSSNHLVVNVFDKDNRRKQLSFLVRPKYTNVGNTNSTRLLRIPENLSIGSLLGSLGSEGQGWFYTVDKNNFFDIDEATGNLYLTDRLDYSTCPVHSFTLKRTSLPGYEVNQTQIVVEISDENQYAPTFQRDVFYWSVKESTSSGAQVGQVVAGDVDGDDVVYRIIRASKDGLFSVDSSSGEVFLQGELDYYTAKEHYIVIEADDTKHKVSATVVIDVEDANDNAPVFISPDTISIQADSKEKIHRFVAIDFDSGDNARLVYSLVDSSPRDAFKLDSDTGDLTLTKRINASAKVKVRVSDSGNPPKSTEQIALIRLAKESSKWMFFDRPSYDFTVHTDTVPDTLIHKFGKEDTFGVDFQLFPKAQKLFRVDKSSGEFATNERLDIQEYKLILLATSFSGNETDWSTITVRSLGSQNLYTPQINPASCGNVSILENVAVEGLRTIFATDQDQGENGRLSFKIESGNQEGLFKIDESSGVVSCAALDRELKPEYFLVISVQDNGSPVKADTCTLRVKVLDENDNVPVFDASFPEVITLTDSTSVGDVLFHLNASDPDLDANGAVEFVLHADRSGLFDVNPRSGALSFARDLPSLDKEWEITVRAQDRGLTVVRNSTKTMKVVNRRSKTEWSTGEPEFLRASYVATIPEGLPRGQFVAQIDTSNSITHDAPITYSIVGGNKDAAFEIAEDGAVFTKQELDAEIQADYVLSIIGSGKFSKSPETTFVVRVLNVNDNSPSFPPVRRRSLSENVPVGTQIGVVSANDVDKDSVLEYSLETGTDLFHIDRSSGALFLKKRLDYETASHHEIGITVSDGVHSASTVLSLQVTDENDNAPKFPADLVEISVPEGGLFPIDVGVVSASDPDQGENGEVRYELLAKSELFAVNKENGTLTVMEQIEPGMSYFVTVKAADQGSPPLFSFCTLKINLVSQTAQAKVQFDAPFYTFVIAEDQPLFKPFGKLNLVGSNVSTFSSSDPTFQISHKGEISLVDFVDREKIDQYRFRVDASTRGQTASATVIVQISDINDNAPVFVKNASLERLVVSESLRLDETLTRLSATDADVGDNAKVKYSLLSGSEMLAIDEDSGALRFGGWNKTTVMAMGRTVTTVIVKAEDQGDPSLWSIMTLDVVYDVDTSSLTTPFFPLPTVTRHVPESLEDGSVIFEGRARNLLGVKERHLQYSLKDNDEVFIVNETSGEVHLRGGLDFEKRTTYEFTLAVTDSKGRSATVPVHIRVLGVDEYAPVFTRSSYTFQIPLSAEVGQRIGTVFASDSDVGIDGRVKYSMRPKPGVDYISIDTNTGILILKKSLDVSKNFTLDQVEIVASSGPVQHSRTTVYLEIGDFPSSSTASSTDFTIINIVTIVAILLFLLLSALIIFLIARVHRRNRSAKKPQKQIYSVSRGNIAVMADLNRVSPKFQRVPMPLSETMATSTYSDDSSVILRPPRTGLRSQPQSQPDSGIDPDAISMNSSVTDYLMQIGVTPSKLDVPKPLTRHFHGHHDGDLSELIYANVDDIIGPGTVNHYVPYNADPMHSSFLLTPMKEPEGPKFQPLSDVFSEIAKLKDEQRKKKTVKVDI</sequence>
<feature type="region of interest" description="Disordered" evidence="12">
    <location>
        <begin position="516"/>
        <end position="536"/>
    </location>
</feature>
<keyword evidence="2" id="KW-0245">EGF-like domain</keyword>
<dbReference type="FunFam" id="2.60.40.60:FF:000020">
    <property type="entry name" value="Dachsous cadherin-related 1b"/>
    <property type="match status" value="1"/>
</dbReference>
<dbReference type="GO" id="GO:0005911">
    <property type="term" value="C:cell-cell junction"/>
    <property type="evidence" value="ECO:0007669"/>
    <property type="project" value="TreeGrafter"/>
</dbReference>
<dbReference type="InterPro" id="IPR050971">
    <property type="entry name" value="Cadherin-domain_protein"/>
</dbReference>
<accession>A0AA39M301</accession>
<feature type="compositionally biased region" description="Polar residues" evidence="12">
    <location>
        <begin position="2106"/>
        <end position="2115"/>
    </location>
</feature>
<dbReference type="SUPFAM" id="SSF49313">
    <property type="entry name" value="Cadherin-like"/>
    <property type="match status" value="18"/>
</dbReference>
<feature type="domain" description="Cadherin" evidence="14">
    <location>
        <begin position="1499"/>
        <end position="1692"/>
    </location>
</feature>
<feature type="domain" description="Cadherin" evidence="14">
    <location>
        <begin position="795"/>
        <end position="893"/>
    </location>
</feature>
<keyword evidence="5" id="KW-0677">Repeat</keyword>
<evidence type="ECO:0000313" key="15">
    <source>
        <dbReference type="EMBL" id="KAK0418967.1"/>
    </source>
</evidence>
<dbReference type="PROSITE" id="PS00232">
    <property type="entry name" value="CADHERIN_1"/>
    <property type="match status" value="7"/>
</dbReference>
<proteinExistence type="predicted"/>
<keyword evidence="10" id="KW-1015">Disulfide bond</keyword>
<evidence type="ECO:0000256" key="13">
    <source>
        <dbReference type="SAM" id="Phobius"/>
    </source>
</evidence>
<dbReference type="GO" id="GO:0030855">
    <property type="term" value="P:epithelial cell differentiation"/>
    <property type="evidence" value="ECO:0007669"/>
    <property type="project" value="UniProtKB-ARBA"/>
</dbReference>
<evidence type="ECO:0000256" key="1">
    <source>
        <dbReference type="ARBA" id="ARBA00004370"/>
    </source>
</evidence>
<feature type="domain" description="Cadherin" evidence="14">
    <location>
        <begin position="1812"/>
        <end position="1904"/>
    </location>
</feature>
<evidence type="ECO:0000256" key="7">
    <source>
        <dbReference type="ARBA" id="ARBA00022889"/>
    </source>
</evidence>
<dbReference type="GO" id="GO:0007156">
    <property type="term" value="P:homophilic cell adhesion via plasma membrane adhesion molecules"/>
    <property type="evidence" value="ECO:0007669"/>
    <property type="project" value="InterPro"/>
</dbReference>
<dbReference type="Proteomes" id="UP001175271">
    <property type="component" value="Unassembled WGS sequence"/>
</dbReference>
<evidence type="ECO:0000256" key="5">
    <source>
        <dbReference type="ARBA" id="ARBA00022737"/>
    </source>
</evidence>
<dbReference type="SMART" id="SM00112">
    <property type="entry name" value="CA"/>
    <property type="match status" value="18"/>
</dbReference>
<feature type="domain" description="Cadherin" evidence="14">
    <location>
        <begin position="1193"/>
        <end position="1300"/>
    </location>
</feature>
<dbReference type="Gene3D" id="2.60.40.60">
    <property type="entry name" value="Cadherins"/>
    <property type="match status" value="18"/>
</dbReference>
<feature type="region of interest" description="Disordered" evidence="12">
    <location>
        <begin position="2086"/>
        <end position="2122"/>
    </location>
</feature>
<evidence type="ECO:0000256" key="3">
    <source>
        <dbReference type="ARBA" id="ARBA00022692"/>
    </source>
</evidence>
<keyword evidence="3 13" id="KW-0812">Transmembrane</keyword>
<evidence type="ECO:0000256" key="10">
    <source>
        <dbReference type="ARBA" id="ARBA00023157"/>
    </source>
</evidence>
<keyword evidence="16" id="KW-1185">Reference proteome</keyword>
<dbReference type="PRINTS" id="PR00205">
    <property type="entry name" value="CADHERIN"/>
</dbReference>
<dbReference type="GO" id="GO:0007411">
    <property type="term" value="P:axon guidance"/>
    <property type="evidence" value="ECO:0007669"/>
    <property type="project" value="UniProtKB-ARBA"/>
</dbReference>
<keyword evidence="6 11" id="KW-0106">Calcium</keyword>
<evidence type="ECO:0000256" key="8">
    <source>
        <dbReference type="ARBA" id="ARBA00022989"/>
    </source>
</evidence>
<dbReference type="InterPro" id="IPR020894">
    <property type="entry name" value="Cadherin_CS"/>
</dbReference>
<feature type="domain" description="Cadherin" evidence="14">
    <location>
        <begin position="295"/>
        <end position="399"/>
    </location>
</feature>
<feature type="domain" description="Cadherin" evidence="14">
    <location>
        <begin position="197"/>
        <end position="294"/>
    </location>
</feature>
<dbReference type="PANTHER" id="PTHR24025:SF23">
    <property type="entry name" value="NEURAL-CADHERIN"/>
    <property type="match status" value="1"/>
</dbReference>
<gene>
    <name evidence="15" type="ORF">QR680_013879</name>
</gene>
<evidence type="ECO:0000256" key="4">
    <source>
        <dbReference type="ARBA" id="ARBA00022729"/>
    </source>
</evidence>
<feature type="domain" description="Cadherin" evidence="14">
    <location>
        <begin position="909"/>
        <end position="996"/>
    </location>
</feature>
<feature type="domain" description="Cadherin" evidence="14">
    <location>
        <begin position="505"/>
        <end position="611"/>
    </location>
</feature>
<reference evidence="15" key="1">
    <citation type="submission" date="2023-06" db="EMBL/GenBank/DDBJ databases">
        <title>Genomic analysis of the entomopathogenic nematode Steinernema hermaphroditum.</title>
        <authorList>
            <person name="Schwarz E.M."/>
            <person name="Heppert J.K."/>
            <person name="Baniya A."/>
            <person name="Schwartz H.T."/>
            <person name="Tan C.-H."/>
            <person name="Antoshechkin I."/>
            <person name="Sternberg P.W."/>
            <person name="Goodrich-Blair H."/>
            <person name="Dillman A.R."/>
        </authorList>
    </citation>
    <scope>NUCLEOTIDE SEQUENCE</scope>
    <source>
        <strain evidence="15">PS9179</strain>
        <tissue evidence="15">Whole animal</tissue>
    </source>
</reference>
<dbReference type="GO" id="GO:0005886">
    <property type="term" value="C:plasma membrane"/>
    <property type="evidence" value="ECO:0007669"/>
    <property type="project" value="InterPro"/>
</dbReference>
<feature type="compositionally biased region" description="Polar residues" evidence="12">
    <location>
        <begin position="2086"/>
        <end position="2095"/>
    </location>
</feature>